<protein>
    <submittedName>
        <fullName evidence="2">Uncharacterized protein</fullName>
    </submittedName>
</protein>
<dbReference type="Proteomes" id="UP001548832">
    <property type="component" value="Unassembled WGS sequence"/>
</dbReference>
<reference evidence="2 3" key="1">
    <citation type="submission" date="2024-06" db="EMBL/GenBank/DDBJ databases">
        <authorList>
            <person name="Kim D.-U."/>
        </authorList>
    </citation>
    <scope>NUCLEOTIDE SEQUENCE [LARGE SCALE GENOMIC DNA]</scope>
    <source>
        <strain evidence="2 3">KACC15460</strain>
    </source>
</reference>
<accession>A0ABV2DRA6</accession>
<dbReference type="RefSeq" id="WP_354464837.1">
    <property type="nucleotide sequence ID" value="NZ_JBEWSZ010000011.1"/>
</dbReference>
<keyword evidence="3" id="KW-1185">Reference proteome</keyword>
<name>A0ABV2DRA6_9HYPH</name>
<evidence type="ECO:0000313" key="2">
    <source>
        <dbReference type="EMBL" id="MET2832617.1"/>
    </source>
</evidence>
<feature type="signal peptide" evidence="1">
    <location>
        <begin position="1"/>
        <end position="28"/>
    </location>
</feature>
<evidence type="ECO:0000313" key="3">
    <source>
        <dbReference type="Proteomes" id="UP001548832"/>
    </source>
</evidence>
<evidence type="ECO:0000256" key="1">
    <source>
        <dbReference type="SAM" id="SignalP"/>
    </source>
</evidence>
<organism evidence="2 3">
    <name type="scientific">Mesorhizobium shangrilense</name>
    <dbReference type="NCBI Taxonomy" id="460060"/>
    <lineage>
        <taxon>Bacteria</taxon>
        <taxon>Pseudomonadati</taxon>
        <taxon>Pseudomonadota</taxon>
        <taxon>Alphaproteobacteria</taxon>
        <taxon>Hyphomicrobiales</taxon>
        <taxon>Phyllobacteriaceae</taxon>
        <taxon>Mesorhizobium</taxon>
    </lineage>
</organism>
<comment type="caution">
    <text evidence="2">The sequence shown here is derived from an EMBL/GenBank/DDBJ whole genome shotgun (WGS) entry which is preliminary data.</text>
</comment>
<gene>
    <name evidence="2" type="ORF">ABVQ20_37410</name>
</gene>
<sequence>MSRQRVVINSVVLALAAGTFSLTTNADAAVVKHHLVHHVAARHDTGHRHVVRRYVRTGIPAGGVWTDDDWVADNGWIGGYNNGYGDYGRHGDDYCGPIQWTIDRCYTYAY</sequence>
<keyword evidence="1" id="KW-0732">Signal</keyword>
<proteinExistence type="predicted"/>
<dbReference type="EMBL" id="JBEWSZ010000011">
    <property type="protein sequence ID" value="MET2832617.1"/>
    <property type="molecule type" value="Genomic_DNA"/>
</dbReference>
<feature type="chain" id="PRO_5046710881" evidence="1">
    <location>
        <begin position="29"/>
        <end position="110"/>
    </location>
</feature>